<comment type="caution">
    <text evidence="1">The sequence shown here is derived from an EMBL/GenBank/DDBJ whole genome shotgun (WGS) entry which is preliminary data.</text>
</comment>
<dbReference type="Proteomes" id="UP000799777">
    <property type="component" value="Unassembled WGS sequence"/>
</dbReference>
<accession>A0A9P4LFM9</accession>
<reference evidence="1" key="1">
    <citation type="journal article" date="2020" name="Stud. Mycol.">
        <title>101 Dothideomycetes genomes: a test case for predicting lifestyles and emergence of pathogens.</title>
        <authorList>
            <person name="Haridas S."/>
            <person name="Albert R."/>
            <person name="Binder M."/>
            <person name="Bloem J."/>
            <person name="Labutti K."/>
            <person name="Salamov A."/>
            <person name="Andreopoulos B."/>
            <person name="Baker S."/>
            <person name="Barry K."/>
            <person name="Bills G."/>
            <person name="Bluhm B."/>
            <person name="Cannon C."/>
            <person name="Castanera R."/>
            <person name="Culley D."/>
            <person name="Daum C."/>
            <person name="Ezra D."/>
            <person name="Gonzalez J."/>
            <person name="Henrissat B."/>
            <person name="Kuo A."/>
            <person name="Liang C."/>
            <person name="Lipzen A."/>
            <person name="Lutzoni F."/>
            <person name="Magnuson J."/>
            <person name="Mondo S."/>
            <person name="Nolan M."/>
            <person name="Ohm R."/>
            <person name="Pangilinan J."/>
            <person name="Park H.-J."/>
            <person name="Ramirez L."/>
            <person name="Alfaro M."/>
            <person name="Sun H."/>
            <person name="Tritt A."/>
            <person name="Yoshinaga Y."/>
            <person name="Zwiers L.-H."/>
            <person name="Turgeon B."/>
            <person name="Goodwin S."/>
            <person name="Spatafora J."/>
            <person name="Crous P."/>
            <person name="Grigoriev I."/>
        </authorList>
    </citation>
    <scope>NUCLEOTIDE SEQUENCE</scope>
    <source>
        <strain evidence="1">CBS 110217</strain>
    </source>
</reference>
<evidence type="ECO:0000313" key="1">
    <source>
        <dbReference type="EMBL" id="KAF2022757.1"/>
    </source>
</evidence>
<dbReference type="EMBL" id="ML978451">
    <property type="protein sequence ID" value="KAF2022757.1"/>
    <property type="molecule type" value="Genomic_DNA"/>
</dbReference>
<evidence type="ECO:0000313" key="2">
    <source>
        <dbReference type="Proteomes" id="UP000799777"/>
    </source>
</evidence>
<proteinExistence type="predicted"/>
<feature type="non-terminal residue" evidence="1">
    <location>
        <position position="1"/>
    </location>
</feature>
<gene>
    <name evidence="1" type="ORF">EK21DRAFT_82479</name>
</gene>
<protein>
    <submittedName>
        <fullName evidence="1">Uncharacterized protein</fullName>
    </submittedName>
</protein>
<dbReference type="AlphaFoldDB" id="A0A9P4LFM9"/>
<keyword evidence="2" id="KW-1185">Reference proteome</keyword>
<sequence length="57" mass="6355">VPYELCCLVKDRIFIFFCNHVAEVTCYPIVVGTALWASALTSEPRAPGTSQSQHDNR</sequence>
<organism evidence="1 2">
    <name type="scientific">Setomelanomma holmii</name>
    <dbReference type="NCBI Taxonomy" id="210430"/>
    <lineage>
        <taxon>Eukaryota</taxon>
        <taxon>Fungi</taxon>
        <taxon>Dikarya</taxon>
        <taxon>Ascomycota</taxon>
        <taxon>Pezizomycotina</taxon>
        <taxon>Dothideomycetes</taxon>
        <taxon>Pleosporomycetidae</taxon>
        <taxon>Pleosporales</taxon>
        <taxon>Pleosporineae</taxon>
        <taxon>Phaeosphaeriaceae</taxon>
        <taxon>Setomelanomma</taxon>
    </lineage>
</organism>
<name>A0A9P4LFM9_9PLEO</name>